<evidence type="ECO:0000313" key="18">
    <source>
        <dbReference type="Proteomes" id="UP001163823"/>
    </source>
</evidence>
<accession>A0AAD7Q4P0</accession>
<comment type="subcellular location">
    <subcellularLocation>
        <location evidence="2">Membrane</location>
        <topology evidence="2">Single-pass membrane protein</topology>
    </subcellularLocation>
</comment>
<reference evidence="17" key="1">
    <citation type="journal article" date="2023" name="Science">
        <title>Elucidation of the pathway for biosynthesis of saponin adjuvants from the soapbark tree.</title>
        <authorList>
            <person name="Reed J."/>
            <person name="Orme A."/>
            <person name="El-Demerdash A."/>
            <person name="Owen C."/>
            <person name="Martin L.B.B."/>
            <person name="Misra R.C."/>
            <person name="Kikuchi S."/>
            <person name="Rejzek M."/>
            <person name="Martin A.C."/>
            <person name="Harkess A."/>
            <person name="Leebens-Mack J."/>
            <person name="Louveau T."/>
            <person name="Stephenson M.J."/>
            <person name="Osbourn A."/>
        </authorList>
    </citation>
    <scope>NUCLEOTIDE SEQUENCE</scope>
    <source>
        <strain evidence="17">S10</strain>
    </source>
</reference>
<comment type="pathway">
    <text evidence="3">Protein modification; protein ubiquitination.</text>
</comment>
<keyword evidence="6 15" id="KW-0812">Transmembrane</keyword>
<name>A0AAD7Q4P0_QUISA</name>
<dbReference type="KEGG" id="qsa:O6P43_004835"/>
<dbReference type="AlphaFoldDB" id="A0AAD7Q4P0"/>
<evidence type="ECO:0000256" key="10">
    <source>
        <dbReference type="ARBA" id="ARBA00022833"/>
    </source>
</evidence>
<dbReference type="Pfam" id="PF13639">
    <property type="entry name" value="zf-RING_2"/>
    <property type="match status" value="1"/>
</dbReference>
<keyword evidence="7" id="KW-0479">Metal-binding</keyword>
<dbReference type="SUPFAM" id="SSF57850">
    <property type="entry name" value="RING/U-box"/>
    <property type="match status" value="1"/>
</dbReference>
<evidence type="ECO:0000256" key="7">
    <source>
        <dbReference type="ARBA" id="ARBA00022723"/>
    </source>
</evidence>
<dbReference type="FunFam" id="3.30.40.10:FF:000187">
    <property type="entry name" value="E3 ubiquitin-protein ligase ATL6"/>
    <property type="match status" value="1"/>
</dbReference>
<comment type="caution">
    <text evidence="17">The sequence shown here is derived from an EMBL/GenBank/DDBJ whole genome shotgun (WGS) entry which is preliminary data.</text>
</comment>
<evidence type="ECO:0000256" key="2">
    <source>
        <dbReference type="ARBA" id="ARBA00004167"/>
    </source>
</evidence>
<dbReference type="GO" id="GO:0016020">
    <property type="term" value="C:membrane"/>
    <property type="evidence" value="ECO:0007669"/>
    <property type="project" value="UniProtKB-SubCell"/>
</dbReference>
<keyword evidence="8 14" id="KW-0863">Zinc-finger</keyword>
<dbReference type="Proteomes" id="UP001163823">
    <property type="component" value="Chromosome 3"/>
</dbReference>
<keyword evidence="10" id="KW-0862">Zinc</keyword>
<dbReference type="CDD" id="cd16461">
    <property type="entry name" value="RING-H2_EL5-like"/>
    <property type="match status" value="1"/>
</dbReference>
<keyword evidence="9" id="KW-0833">Ubl conjugation pathway</keyword>
<evidence type="ECO:0000256" key="4">
    <source>
        <dbReference type="ARBA" id="ARBA00012483"/>
    </source>
</evidence>
<organism evidence="17 18">
    <name type="scientific">Quillaja saponaria</name>
    <name type="common">Soap bark tree</name>
    <dbReference type="NCBI Taxonomy" id="32244"/>
    <lineage>
        <taxon>Eukaryota</taxon>
        <taxon>Viridiplantae</taxon>
        <taxon>Streptophyta</taxon>
        <taxon>Embryophyta</taxon>
        <taxon>Tracheophyta</taxon>
        <taxon>Spermatophyta</taxon>
        <taxon>Magnoliopsida</taxon>
        <taxon>eudicotyledons</taxon>
        <taxon>Gunneridae</taxon>
        <taxon>Pentapetalae</taxon>
        <taxon>rosids</taxon>
        <taxon>fabids</taxon>
        <taxon>Fabales</taxon>
        <taxon>Quillajaceae</taxon>
        <taxon>Quillaja</taxon>
    </lineage>
</organism>
<protein>
    <recommendedName>
        <fullName evidence="4">RING-type E3 ubiquitin transferase</fullName>
        <ecNumber evidence="4">2.3.2.27</ecNumber>
    </recommendedName>
</protein>
<evidence type="ECO:0000256" key="8">
    <source>
        <dbReference type="ARBA" id="ARBA00022771"/>
    </source>
</evidence>
<evidence type="ECO:0000256" key="5">
    <source>
        <dbReference type="ARBA" id="ARBA00022679"/>
    </source>
</evidence>
<feature type="transmembrane region" description="Helical" evidence="15">
    <location>
        <begin position="6"/>
        <end position="28"/>
    </location>
</feature>
<keyword evidence="11 15" id="KW-1133">Transmembrane helix</keyword>
<evidence type="ECO:0000256" key="13">
    <source>
        <dbReference type="ARBA" id="ARBA00024209"/>
    </source>
</evidence>
<dbReference type="PANTHER" id="PTHR46719:SF7">
    <property type="entry name" value="RING-H2 FINGER PROTEIN ATL71-RELATED"/>
    <property type="match status" value="1"/>
</dbReference>
<dbReference type="EC" id="2.3.2.27" evidence="4"/>
<evidence type="ECO:0000256" key="1">
    <source>
        <dbReference type="ARBA" id="ARBA00000900"/>
    </source>
</evidence>
<comment type="similarity">
    <text evidence="13">Belongs to the RING-type zinc finger family. ATL subfamily.</text>
</comment>
<evidence type="ECO:0000313" key="17">
    <source>
        <dbReference type="EMBL" id="KAJ7974820.1"/>
    </source>
</evidence>
<keyword evidence="18" id="KW-1185">Reference proteome</keyword>
<dbReference type="GO" id="GO:0008270">
    <property type="term" value="F:zinc ion binding"/>
    <property type="evidence" value="ECO:0007669"/>
    <property type="project" value="UniProtKB-KW"/>
</dbReference>
<feature type="domain" description="RING-type" evidence="16">
    <location>
        <begin position="96"/>
        <end position="138"/>
    </location>
</feature>
<evidence type="ECO:0000256" key="11">
    <source>
        <dbReference type="ARBA" id="ARBA00022989"/>
    </source>
</evidence>
<evidence type="ECO:0000256" key="9">
    <source>
        <dbReference type="ARBA" id="ARBA00022786"/>
    </source>
</evidence>
<dbReference type="GO" id="GO:0061630">
    <property type="term" value="F:ubiquitin protein ligase activity"/>
    <property type="evidence" value="ECO:0007669"/>
    <property type="project" value="UniProtKB-EC"/>
</dbReference>
<evidence type="ECO:0000259" key="16">
    <source>
        <dbReference type="PROSITE" id="PS50089"/>
    </source>
</evidence>
<keyword evidence="12 15" id="KW-0472">Membrane</keyword>
<proteinExistence type="inferred from homology"/>
<evidence type="ECO:0000256" key="12">
    <source>
        <dbReference type="ARBA" id="ARBA00023136"/>
    </source>
</evidence>
<dbReference type="InterPro" id="IPR001841">
    <property type="entry name" value="Znf_RING"/>
</dbReference>
<comment type="catalytic activity">
    <reaction evidence="1">
        <text>S-ubiquitinyl-[E2 ubiquitin-conjugating enzyme]-L-cysteine + [acceptor protein]-L-lysine = [E2 ubiquitin-conjugating enzyme]-L-cysteine + N(6)-ubiquitinyl-[acceptor protein]-L-lysine.</text>
        <dbReference type="EC" id="2.3.2.27"/>
    </reaction>
</comment>
<dbReference type="Gene3D" id="3.30.40.10">
    <property type="entry name" value="Zinc/RING finger domain, C3HC4 (zinc finger)"/>
    <property type="match status" value="1"/>
</dbReference>
<gene>
    <name evidence="17" type="ORF">O6P43_004835</name>
</gene>
<dbReference type="SMART" id="SM00184">
    <property type="entry name" value="RING"/>
    <property type="match status" value="1"/>
</dbReference>
<dbReference type="InterPro" id="IPR045899">
    <property type="entry name" value="ATL71-like"/>
</dbReference>
<dbReference type="PROSITE" id="PS50089">
    <property type="entry name" value="ZF_RING_2"/>
    <property type="match status" value="1"/>
</dbReference>
<dbReference type="EMBL" id="JARAOO010000003">
    <property type="protein sequence ID" value="KAJ7974820.1"/>
    <property type="molecule type" value="Genomic_DNA"/>
</dbReference>
<evidence type="ECO:0000256" key="6">
    <source>
        <dbReference type="ARBA" id="ARBA00022692"/>
    </source>
</evidence>
<keyword evidence="5" id="KW-0808">Transferase</keyword>
<evidence type="ECO:0000256" key="3">
    <source>
        <dbReference type="ARBA" id="ARBA00004906"/>
    </source>
</evidence>
<evidence type="ECO:0000256" key="15">
    <source>
        <dbReference type="SAM" id="Phobius"/>
    </source>
</evidence>
<dbReference type="InterPro" id="IPR013083">
    <property type="entry name" value="Znf_RING/FYVE/PHD"/>
</dbReference>
<evidence type="ECO:0000256" key="14">
    <source>
        <dbReference type="PROSITE-ProRule" id="PRU00175"/>
    </source>
</evidence>
<dbReference type="PANTHER" id="PTHR46719">
    <property type="entry name" value="TRANSCRIPTION FACTOR C2H2 FAMILY-RELATED"/>
    <property type="match status" value="1"/>
</dbReference>
<sequence>MGGFVYEIGVPLGIIFLITFITLSSFFCNRINLPNAPSNRGSATASASAAVSVSVSVETNKAKVGIDESTLSKYPLLLFSHAKVLKKVADSTTCCCSICLTEYKDTDLLRLLPDCDHLFHQNCIDQWLRLHPLCPVCRNSLQPTPVSSPVAQFVPLAMAAPSI</sequence>